<evidence type="ECO:0000313" key="1">
    <source>
        <dbReference type="Proteomes" id="UP000887566"/>
    </source>
</evidence>
<evidence type="ECO:0000313" key="2">
    <source>
        <dbReference type="WBParaSite" id="PSAMB.scaffold553size47335.g7160.t1"/>
    </source>
</evidence>
<name>A0A914WY42_9BILA</name>
<proteinExistence type="predicted"/>
<dbReference type="WBParaSite" id="PSAMB.scaffold553size47335.g7160.t1">
    <property type="protein sequence ID" value="PSAMB.scaffold553size47335.g7160.t1"/>
    <property type="gene ID" value="PSAMB.scaffold553size47335.g7160"/>
</dbReference>
<organism evidence="1 2">
    <name type="scientific">Plectus sambesii</name>
    <dbReference type="NCBI Taxonomy" id="2011161"/>
    <lineage>
        <taxon>Eukaryota</taxon>
        <taxon>Metazoa</taxon>
        <taxon>Ecdysozoa</taxon>
        <taxon>Nematoda</taxon>
        <taxon>Chromadorea</taxon>
        <taxon>Plectida</taxon>
        <taxon>Plectina</taxon>
        <taxon>Plectoidea</taxon>
        <taxon>Plectidae</taxon>
        <taxon>Plectus</taxon>
    </lineage>
</organism>
<keyword evidence="1" id="KW-1185">Reference proteome</keyword>
<dbReference type="Proteomes" id="UP000887566">
    <property type="component" value="Unplaced"/>
</dbReference>
<sequence length="108" mass="12273">MITRRRRRPTLTTVPVREQQVRRFRPASTPIAIHPTASGHILPPPQSHCRCRRAKVENGLLRQSHKTTYAEGCLCRCLCNEAALRMLESIPVQRGCGDGGGWRRDDRC</sequence>
<accession>A0A914WY42</accession>
<reference evidence="2" key="1">
    <citation type="submission" date="2022-11" db="UniProtKB">
        <authorList>
            <consortium name="WormBaseParasite"/>
        </authorList>
    </citation>
    <scope>IDENTIFICATION</scope>
</reference>
<dbReference type="AlphaFoldDB" id="A0A914WY42"/>
<protein>
    <submittedName>
        <fullName evidence="2">Uncharacterized protein</fullName>
    </submittedName>
</protein>